<reference evidence="1 2" key="1">
    <citation type="journal article" date="2015" name="Nature">
        <title>rRNA introns, odd ribosomes, and small enigmatic genomes across a large radiation of phyla.</title>
        <authorList>
            <person name="Brown C.T."/>
            <person name="Hug L.A."/>
            <person name="Thomas B.C."/>
            <person name="Sharon I."/>
            <person name="Castelle C.J."/>
            <person name="Singh A."/>
            <person name="Wilkins M.J."/>
            <person name="Williams K.H."/>
            <person name="Banfield J.F."/>
        </authorList>
    </citation>
    <scope>NUCLEOTIDE SEQUENCE [LARGE SCALE GENOMIC DNA]</scope>
</reference>
<protein>
    <submittedName>
        <fullName evidence="1">Uncharacterized protein</fullName>
    </submittedName>
</protein>
<evidence type="ECO:0000313" key="1">
    <source>
        <dbReference type="EMBL" id="KKS71419.1"/>
    </source>
</evidence>
<name>A0A0G1BDZ5_9BACT</name>
<comment type="caution">
    <text evidence="1">The sequence shown here is derived from an EMBL/GenBank/DDBJ whole genome shotgun (WGS) entry which is preliminary data.</text>
</comment>
<dbReference type="Proteomes" id="UP000033867">
    <property type="component" value="Unassembled WGS sequence"/>
</dbReference>
<accession>A0A0G1BDZ5</accession>
<dbReference type="EMBL" id="LCEK01000029">
    <property type="protein sequence ID" value="KKS71419.1"/>
    <property type="molecule type" value="Genomic_DNA"/>
</dbReference>
<evidence type="ECO:0000313" key="2">
    <source>
        <dbReference type="Proteomes" id="UP000033867"/>
    </source>
</evidence>
<organism evidence="1 2">
    <name type="scientific">Candidatus Magasanikbacteria bacterium GW2011_GWE2_42_7</name>
    <dbReference type="NCBI Taxonomy" id="1619052"/>
    <lineage>
        <taxon>Bacteria</taxon>
        <taxon>Candidatus Magasanikiibacteriota</taxon>
    </lineage>
</organism>
<dbReference type="AlphaFoldDB" id="A0A0G1BDZ5"/>
<sequence length="81" mass="8995">MRQVLSISLPKKTTLEIKKAAKQKGFVSVSSYIKYLVDGDNDVISTAQLLRDVKEAEKEYAEGKSIQAPSLTEALKMYDGE</sequence>
<proteinExistence type="predicted"/>
<gene>
    <name evidence="1" type="ORF">UV42_C0029G0012</name>
</gene>